<dbReference type="RefSeq" id="XP_031550508.1">
    <property type="nucleotide sequence ID" value="XM_031694648.1"/>
</dbReference>
<feature type="chain" id="PRO_5028012052" evidence="13">
    <location>
        <begin position="19"/>
        <end position="779"/>
    </location>
</feature>
<evidence type="ECO:0000256" key="9">
    <source>
        <dbReference type="ARBA" id="ARBA00023136"/>
    </source>
</evidence>
<dbReference type="InterPro" id="IPR005018">
    <property type="entry name" value="DOMON_domain"/>
</dbReference>
<evidence type="ECO:0000256" key="1">
    <source>
        <dbReference type="ARBA" id="ARBA00001970"/>
    </source>
</evidence>
<dbReference type="Gene3D" id="2.60.40.4060">
    <property type="entry name" value="Reeler domain"/>
    <property type="match status" value="1"/>
</dbReference>
<dbReference type="InterPro" id="IPR042789">
    <property type="entry name" value="FRRS1L"/>
</dbReference>
<sequence>MKMIVILLAVLVFPSSHAFPDHVPTTVCEEMHPHHDSHQSQPIASSPYNITVSSANYTPGAEVTVIITGSMYFKGFMVQARSEGKPANPVGSFQDPLPLYTGHLWCSGGEPKNTVGHEHKAKVNFTSVSLKWTAPSVSAGNISFWVTVVHNFTTFWDKQKSSIVTGLAAPSTTQPTLEGDFQISKTGCGVTKSCYSEPSSCSNSQDCIFLVTYKDNGDNVTFEISSKLGYGSVGFNDKQAMNGTDSITCSTSATNVVEVRQYYLDNHQPIRYDLRSSSDITRHQGVYANGIVKCRFSRKKVPQGPKMRNLNNNWYLIFAWSKVGSTGVLAYHFPNASYTPTTVDVQKPANLTNGRQTPPAPTSSPGDKITKADCGKTKGCYSEPSSCQSSDDCQYLLTYKADKDKVTFEMSFKAGWGAIGFNSKGKMDGTDAIICSLESSQVIVAHYDIKGYGAPIKNIQGTSSLKIIAGKNSAGVVQCRFSRPVKEPNMMDLNNKVFLIFARGSVGNAGGLRKHSHKSNTLKTVDISSTEDLDVGGKNMRLLRAHAILMSLAWLVCASLAMFIARYMKPVWGELLGLKAWFQIHRLLMVFTLFFTIVGVVLVFIYVEGWSEGYMLHSIIGILVLLLTCIQPVMAFFRPGPVADNRFIFNWAHRSVGLSALVLAIVNCFLGVFMPHFGIKNTGVYPLIVYCAAVVMVILFELVLLLRNDKNSFEVINEPKAKLKDGEVEVTTKQTGQVNTKAPAEKNILLKKIVFGVLVLLVSGACVALIILLCYTTSN</sequence>
<feature type="signal peptide" evidence="13">
    <location>
        <begin position="1"/>
        <end position="18"/>
    </location>
</feature>
<evidence type="ECO:0000256" key="3">
    <source>
        <dbReference type="ARBA" id="ARBA00009195"/>
    </source>
</evidence>
<dbReference type="PROSITE" id="PS50836">
    <property type="entry name" value="DOMON"/>
    <property type="match status" value="2"/>
</dbReference>
<feature type="domain" description="Reelin" evidence="16">
    <location>
        <begin position="13"/>
        <end position="180"/>
    </location>
</feature>
<comment type="cofactor">
    <cofactor evidence="1">
        <name>heme b</name>
        <dbReference type="ChEBI" id="CHEBI:60344"/>
    </cofactor>
</comment>
<keyword evidence="8" id="KW-0408">Iron</keyword>
<dbReference type="SMART" id="SM00665">
    <property type="entry name" value="B561"/>
    <property type="match status" value="1"/>
</dbReference>
<dbReference type="InterPro" id="IPR002861">
    <property type="entry name" value="Reeler_dom"/>
</dbReference>
<dbReference type="Pfam" id="PF03351">
    <property type="entry name" value="DOMON"/>
    <property type="match status" value="2"/>
</dbReference>
<evidence type="ECO:0000256" key="10">
    <source>
        <dbReference type="ARBA" id="ARBA00023180"/>
    </source>
</evidence>
<dbReference type="PANTHER" id="PTHR46902">
    <property type="entry name" value="DOMON DOMAIN-CONTAINING PROTEIN FRRS1L"/>
    <property type="match status" value="1"/>
</dbReference>
<dbReference type="InterPro" id="IPR042307">
    <property type="entry name" value="Reeler_sf"/>
</dbReference>
<organism evidence="17 18">
    <name type="scientific">Actinia tenebrosa</name>
    <name type="common">Australian red waratah sea anemone</name>
    <dbReference type="NCBI Taxonomy" id="6105"/>
    <lineage>
        <taxon>Eukaryota</taxon>
        <taxon>Metazoa</taxon>
        <taxon>Cnidaria</taxon>
        <taxon>Anthozoa</taxon>
        <taxon>Hexacorallia</taxon>
        <taxon>Actiniaria</taxon>
        <taxon>Actiniidae</taxon>
        <taxon>Actinia</taxon>
    </lineage>
</organism>
<keyword evidence="4" id="KW-0813">Transport</keyword>
<dbReference type="KEGG" id="aten:116287941"/>
<evidence type="ECO:0000256" key="2">
    <source>
        <dbReference type="ARBA" id="ARBA00004141"/>
    </source>
</evidence>
<dbReference type="SMART" id="SM00664">
    <property type="entry name" value="DoH"/>
    <property type="match status" value="2"/>
</dbReference>
<dbReference type="CDD" id="cd08760">
    <property type="entry name" value="Cyt_b561_FRRS1_like"/>
    <property type="match status" value="1"/>
</dbReference>
<keyword evidence="10" id="KW-0325">Glycoprotein</keyword>
<dbReference type="GO" id="GO:1900449">
    <property type="term" value="P:regulation of glutamate receptor signaling pathway"/>
    <property type="evidence" value="ECO:0007669"/>
    <property type="project" value="InterPro"/>
</dbReference>
<reference evidence="18" key="1">
    <citation type="submission" date="2025-08" db="UniProtKB">
        <authorList>
            <consortium name="RefSeq"/>
        </authorList>
    </citation>
    <scope>IDENTIFICATION</scope>
    <source>
        <tissue evidence="18">Tentacle</tissue>
    </source>
</reference>
<accession>A0A6P8H4P4</accession>
<dbReference type="PROSITE" id="PS51019">
    <property type="entry name" value="REELIN"/>
    <property type="match status" value="1"/>
</dbReference>
<feature type="transmembrane region" description="Helical" evidence="12">
    <location>
        <begin position="547"/>
        <end position="567"/>
    </location>
</feature>
<dbReference type="Pfam" id="PF02014">
    <property type="entry name" value="Reeler"/>
    <property type="match status" value="1"/>
</dbReference>
<dbReference type="AlphaFoldDB" id="A0A6P8H4P4"/>
<comment type="subcellular location">
    <subcellularLocation>
        <location evidence="2">Membrane</location>
        <topology evidence="2">Multi-pass membrane protein</topology>
    </subcellularLocation>
</comment>
<dbReference type="CDD" id="cd09628">
    <property type="entry name" value="DOMON_SDR_2_like"/>
    <property type="match status" value="2"/>
</dbReference>
<evidence type="ECO:0000256" key="8">
    <source>
        <dbReference type="ARBA" id="ARBA00023004"/>
    </source>
</evidence>
<feature type="region of interest" description="Disordered" evidence="11">
    <location>
        <begin position="348"/>
        <end position="368"/>
    </location>
</feature>
<dbReference type="Gene3D" id="1.20.120.1770">
    <property type="match status" value="1"/>
</dbReference>
<feature type="domain" description="Cytochrome b561" evidence="15">
    <location>
        <begin position="511"/>
        <end position="708"/>
    </location>
</feature>
<dbReference type="Pfam" id="PF03188">
    <property type="entry name" value="Cytochrom_B561"/>
    <property type="match status" value="1"/>
</dbReference>
<evidence type="ECO:0000256" key="13">
    <source>
        <dbReference type="SAM" id="SignalP"/>
    </source>
</evidence>
<evidence type="ECO:0000256" key="4">
    <source>
        <dbReference type="ARBA" id="ARBA00022448"/>
    </source>
</evidence>
<feature type="transmembrane region" description="Helical" evidence="12">
    <location>
        <begin position="613"/>
        <end position="637"/>
    </location>
</feature>
<keyword evidence="17" id="KW-1185">Reference proteome</keyword>
<feature type="transmembrane region" description="Helical" evidence="12">
    <location>
        <begin position="753"/>
        <end position="778"/>
    </location>
</feature>
<comment type="similarity">
    <text evidence="3">Belongs to the FRRS1 family.</text>
</comment>
<evidence type="ECO:0000256" key="6">
    <source>
        <dbReference type="ARBA" id="ARBA00022982"/>
    </source>
</evidence>
<dbReference type="InParanoid" id="A0A6P8H4P4"/>
<evidence type="ECO:0000259" key="16">
    <source>
        <dbReference type="PROSITE" id="PS51019"/>
    </source>
</evidence>
<keyword evidence="7 12" id="KW-1133">Transmembrane helix</keyword>
<proteinExistence type="inferred from homology"/>
<dbReference type="PROSITE" id="PS50939">
    <property type="entry name" value="CYTOCHROME_B561"/>
    <property type="match status" value="1"/>
</dbReference>
<feature type="transmembrane region" description="Helical" evidence="12">
    <location>
        <begin position="658"/>
        <end position="678"/>
    </location>
</feature>
<feature type="domain" description="DOMON" evidence="14">
    <location>
        <begin position="393"/>
        <end position="504"/>
    </location>
</feature>
<evidence type="ECO:0000256" key="5">
    <source>
        <dbReference type="ARBA" id="ARBA00022692"/>
    </source>
</evidence>
<feature type="domain" description="DOMON" evidence="14">
    <location>
        <begin position="207"/>
        <end position="323"/>
    </location>
</feature>
<dbReference type="CDD" id="cd08544">
    <property type="entry name" value="Reeler"/>
    <property type="match status" value="1"/>
</dbReference>
<feature type="transmembrane region" description="Helical" evidence="12">
    <location>
        <begin position="587"/>
        <end position="607"/>
    </location>
</feature>
<keyword evidence="13" id="KW-0732">Signal</keyword>
<evidence type="ECO:0000313" key="17">
    <source>
        <dbReference type="Proteomes" id="UP000515163"/>
    </source>
</evidence>
<dbReference type="GO" id="GO:0099072">
    <property type="term" value="P:regulation of postsynaptic membrane neurotransmitter receptor levels"/>
    <property type="evidence" value="ECO:0007669"/>
    <property type="project" value="TreeGrafter"/>
</dbReference>
<gene>
    <name evidence="18" type="primary">LOC116287941</name>
</gene>
<dbReference type="Proteomes" id="UP000515163">
    <property type="component" value="Unplaced"/>
</dbReference>
<evidence type="ECO:0000256" key="11">
    <source>
        <dbReference type="SAM" id="MobiDB-lite"/>
    </source>
</evidence>
<dbReference type="GO" id="GO:0016020">
    <property type="term" value="C:membrane"/>
    <property type="evidence" value="ECO:0007669"/>
    <property type="project" value="UniProtKB-SubCell"/>
</dbReference>
<dbReference type="InterPro" id="IPR006593">
    <property type="entry name" value="Cyt_b561/ferric_Rdtase_TM"/>
</dbReference>
<protein>
    <submittedName>
        <fullName evidence="18">Ferric-chelate reductase 1-like</fullName>
    </submittedName>
</protein>
<evidence type="ECO:0000313" key="18">
    <source>
        <dbReference type="RefSeq" id="XP_031550508.1"/>
    </source>
</evidence>
<evidence type="ECO:0000256" key="12">
    <source>
        <dbReference type="SAM" id="Phobius"/>
    </source>
</evidence>
<dbReference type="GeneID" id="116287941"/>
<keyword evidence="6" id="KW-0249">Electron transport</keyword>
<dbReference type="FunCoup" id="A0A6P8H4P4">
    <property type="interactions" value="25"/>
</dbReference>
<keyword evidence="9 12" id="KW-0472">Membrane</keyword>
<evidence type="ECO:0000259" key="15">
    <source>
        <dbReference type="PROSITE" id="PS50939"/>
    </source>
</evidence>
<dbReference type="OrthoDB" id="5977676at2759"/>
<feature type="transmembrane region" description="Helical" evidence="12">
    <location>
        <begin position="684"/>
        <end position="706"/>
    </location>
</feature>
<keyword evidence="5 12" id="KW-0812">Transmembrane</keyword>
<dbReference type="PANTHER" id="PTHR46902:SF1">
    <property type="entry name" value="DOMON DOMAIN-CONTAINING PROTEIN FRRS1L"/>
    <property type="match status" value="1"/>
</dbReference>
<evidence type="ECO:0000259" key="14">
    <source>
        <dbReference type="PROSITE" id="PS50836"/>
    </source>
</evidence>
<name>A0A6P8H4P4_ACTTE</name>
<evidence type="ECO:0000256" key="7">
    <source>
        <dbReference type="ARBA" id="ARBA00022989"/>
    </source>
</evidence>